<dbReference type="GO" id="GO:0000215">
    <property type="term" value="F:tRNA 2'-phosphotransferase activity"/>
    <property type="evidence" value="ECO:0007669"/>
    <property type="project" value="UniProtKB-EC"/>
</dbReference>
<comment type="catalytic activity">
    <reaction evidence="6">
        <text>2'-phospho-[ligated tRNA] + NAD(+) = mature tRNA + ADP-alpha-D-ribose 1'',2''-cyclic phosphate + nicotinamide</text>
        <dbReference type="Rhea" id="RHEA:23324"/>
        <dbReference type="Rhea" id="RHEA-COMP:11106"/>
        <dbReference type="Rhea" id="RHEA-COMP:11107"/>
        <dbReference type="ChEBI" id="CHEBI:17154"/>
        <dbReference type="ChEBI" id="CHEBI:57540"/>
        <dbReference type="ChEBI" id="CHEBI:76596"/>
        <dbReference type="ChEBI" id="CHEBI:82883"/>
        <dbReference type="ChEBI" id="CHEBI:85027"/>
        <dbReference type="EC" id="2.7.1.160"/>
    </reaction>
</comment>
<dbReference type="EMBL" id="KZ819639">
    <property type="protein sequence ID" value="PWN87769.1"/>
    <property type="molecule type" value="Genomic_DNA"/>
</dbReference>
<dbReference type="Proteomes" id="UP000245768">
    <property type="component" value="Unassembled WGS sequence"/>
</dbReference>
<comment type="similarity">
    <text evidence="2">Belongs to the KptA/TPT1 family.</text>
</comment>
<dbReference type="RefSeq" id="XP_025374967.1">
    <property type="nucleotide sequence ID" value="XM_025525290.1"/>
</dbReference>
<evidence type="ECO:0000313" key="8">
    <source>
        <dbReference type="EMBL" id="PWN87769.1"/>
    </source>
</evidence>
<dbReference type="InterPro" id="IPR042081">
    <property type="entry name" value="RNA_2'-PTrans_C"/>
</dbReference>
<keyword evidence="5" id="KW-0520">NAD</keyword>
<sequence length="310" mass="32970">MSEEKELAKGLEEQCSVAPQQSSSESSAAVPAEGSSQKQNGRRKEGGGGGGGKGAGDEGKKDKKPHARDPRSQSPEVQLSRALAYICRHGAEKEGLTVRPDGYLPLEAVLARPRVRNIKMRPEEKNKKSPPGQEDVLAVVESNDKKRFEVTQEQEGATWLIRAVQGHSIKEVTTLDHVDLTLDNLDLLTATPGDKGAAIEVLHGTTRDAWAQIQSSGGLKKMKRNHIHLAKGRPGSDGVISGMRASSPIIIHIDVVGALKAGYAFSIASNGAVLSPGKGPDGLLPLDFFSKVEETKTGNVIWQGQGQGQG</sequence>
<reference evidence="8 9" key="1">
    <citation type="journal article" date="2018" name="Mol. Biol. Evol.">
        <title>Broad Genomic Sampling Reveals a Smut Pathogenic Ancestry of the Fungal Clade Ustilaginomycotina.</title>
        <authorList>
            <person name="Kijpornyongpan T."/>
            <person name="Mondo S.J."/>
            <person name="Barry K."/>
            <person name="Sandor L."/>
            <person name="Lee J."/>
            <person name="Lipzen A."/>
            <person name="Pangilinan J."/>
            <person name="LaButti K."/>
            <person name="Hainaut M."/>
            <person name="Henrissat B."/>
            <person name="Grigoriev I.V."/>
            <person name="Spatafora J.W."/>
            <person name="Aime M.C."/>
        </authorList>
    </citation>
    <scope>NUCLEOTIDE SEQUENCE [LARGE SCALE GENOMIC DNA]</scope>
    <source>
        <strain evidence="8 9">MCA 4198</strain>
    </source>
</reference>
<dbReference type="GeneID" id="37047206"/>
<evidence type="ECO:0000256" key="6">
    <source>
        <dbReference type="ARBA" id="ARBA00047949"/>
    </source>
</evidence>
<protein>
    <recommendedName>
        <fullName evidence="3">2'-phosphotransferase</fullName>
        <ecNumber evidence="3">2.7.1.160</ecNumber>
    </recommendedName>
</protein>
<dbReference type="InParanoid" id="A0A316YEV3"/>
<gene>
    <name evidence="8" type="ORF">FA10DRAFT_303865</name>
</gene>
<comment type="function">
    <text evidence="1">Catalyzes the last step of tRNA splicing, the transfer of the splice junction 2'-phosphate from ligated tRNA to NAD to produce ADP-ribose 1''-2'' cyclic phosphate.</text>
</comment>
<evidence type="ECO:0000256" key="1">
    <source>
        <dbReference type="ARBA" id="ARBA00003343"/>
    </source>
</evidence>
<dbReference type="STRING" id="215250.A0A316YEV3"/>
<organism evidence="8 9">
    <name type="scientific">Acaromyces ingoldii</name>
    <dbReference type="NCBI Taxonomy" id="215250"/>
    <lineage>
        <taxon>Eukaryota</taxon>
        <taxon>Fungi</taxon>
        <taxon>Dikarya</taxon>
        <taxon>Basidiomycota</taxon>
        <taxon>Ustilaginomycotina</taxon>
        <taxon>Exobasidiomycetes</taxon>
        <taxon>Exobasidiales</taxon>
        <taxon>Cryptobasidiaceae</taxon>
        <taxon>Acaromyces</taxon>
    </lineage>
</organism>
<name>A0A316YEV3_9BASI</name>
<dbReference type="InterPro" id="IPR042080">
    <property type="entry name" value="RNA_2'-PTrans_N"/>
</dbReference>
<evidence type="ECO:0000256" key="2">
    <source>
        <dbReference type="ARBA" id="ARBA00009836"/>
    </source>
</evidence>
<evidence type="ECO:0000256" key="4">
    <source>
        <dbReference type="ARBA" id="ARBA00022679"/>
    </source>
</evidence>
<dbReference type="GO" id="GO:0006388">
    <property type="term" value="P:tRNA splicing, via endonucleolytic cleavage and ligation"/>
    <property type="evidence" value="ECO:0007669"/>
    <property type="project" value="TreeGrafter"/>
</dbReference>
<dbReference type="PANTHER" id="PTHR12684">
    <property type="entry name" value="PUTATIVE PHOSPHOTRANSFERASE"/>
    <property type="match status" value="1"/>
</dbReference>
<dbReference type="SUPFAM" id="SSF56399">
    <property type="entry name" value="ADP-ribosylation"/>
    <property type="match status" value="1"/>
</dbReference>
<feature type="region of interest" description="Disordered" evidence="7">
    <location>
        <begin position="1"/>
        <end position="78"/>
    </location>
</feature>
<evidence type="ECO:0000313" key="9">
    <source>
        <dbReference type="Proteomes" id="UP000245768"/>
    </source>
</evidence>
<accession>A0A316YEV3</accession>
<feature type="compositionally biased region" description="Basic and acidic residues" evidence="7">
    <location>
        <begin position="1"/>
        <end position="12"/>
    </location>
</feature>
<dbReference type="AlphaFoldDB" id="A0A316YEV3"/>
<dbReference type="PANTHER" id="PTHR12684:SF2">
    <property type="entry name" value="TRNA 2'-PHOSPHOTRANSFERASE 1"/>
    <property type="match status" value="1"/>
</dbReference>
<dbReference type="Gene3D" id="1.10.10.970">
    <property type="entry name" value="RNA 2'-phosphotransferase, Tpt1/KptA family, N-terminal domain"/>
    <property type="match status" value="1"/>
</dbReference>
<dbReference type="InterPro" id="IPR002745">
    <property type="entry name" value="Ptrans_KptA/Tpt1"/>
</dbReference>
<dbReference type="Pfam" id="PF01885">
    <property type="entry name" value="PTS_2-RNA"/>
    <property type="match status" value="1"/>
</dbReference>
<dbReference type="EC" id="2.7.1.160" evidence="3"/>
<dbReference type="OrthoDB" id="419694at2759"/>
<keyword evidence="9" id="KW-1185">Reference proteome</keyword>
<evidence type="ECO:0000256" key="5">
    <source>
        <dbReference type="ARBA" id="ARBA00023027"/>
    </source>
</evidence>
<dbReference type="FunCoup" id="A0A316YEV3">
    <property type="interactions" value="24"/>
</dbReference>
<dbReference type="Gene3D" id="3.20.170.30">
    <property type="match status" value="1"/>
</dbReference>
<evidence type="ECO:0000256" key="3">
    <source>
        <dbReference type="ARBA" id="ARBA00012007"/>
    </source>
</evidence>
<feature type="compositionally biased region" description="Basic and acidic residues" evidence="7">
    <location>
        <begin position="55"/>
        <end position="71"/>
    </location>
</feature>
<proteinExistence type="inferred from homology"/>
<evidence type="ECO:0000256" key="7">
    <source>
        <dbReference type="SAM" id="MobiDB-lite"/>
    </source>
</evidence>
<keyword evidence="4" id="KW-0808">Transferase</keyword>
<feature type="compositionally biased region" description="Low complexity" evidence="7">
    <location>
        <begin position="16"/>
        <end position="36"/>
    </location>
</feature>